<dbReference type="Pfam" id="PF00406">
    <property type="entry name" value="ADK"/>
    <property type="match status" value="1"/>
</dbReference>
<protein>
    <submittedName>
        <fullName evidence="7">Protein FAM81B-like protein</fullName>
        <ecNumber evidence="7">2.7.4.3</ecNumber>
    </submittedName>
</protein>
<evidence type="ECO:0000256" key="1">
    <source>
        <dbReference type="ARBA" id="ARBA00022679"/>
    </source>
</evidence>
<dbReference type="CDD" id="cd01428">
    <property type="entry name" value="ADK"/>
    <property type="match status" value="1"/>
</dbReference>
<evidence type="ECO:0000256" key="5">
    <source>
        <dbReference type="ARBA" id="ARBA00046344"/>
    </source>
</evidence>
<dbReference type="HAMAP" id="MF_00235">
    <property type="entry name" value="Adenylate_kinase_Adk"/>
    <property type="match status" value="1"/>
</dbReference>
<dbReference type="InterPro" id="IPR000850">
    <property type="entry name" value="Adenylat/UMP-CMP_kin"/>
</dbReference>
<gene>
    <name evidence="7" type="ORF">H671_2g5693</name>
</gene>
<evidence type="ECO:0000256" key="3">
    <source>
        <dbReference type="ARBA" id="ARBA00022777"/>
    </source>
</evidence>
<sequence length="605" mass="69837">MASKLLHWVILGPPSSGKGTVCERIAQNFGLQHLSSSHFLRENLKASTVGDTAKQYLQKDLLVPDHVITQLMVSELETRSTRNWLLDGFLRTLVQAESLNRICDVDLVISLNIPFVTLKDHLSRRWIHPSSRRVYNVDFNTPQVLGLMTSLVNHLSNKKMINLKQLLSSYGSTRMQQNQLWNYTRAEGFSTSSLGWRLTKYGLMFTHFSQTRSHLFNPKKHTEPTIGRTKKTWSFSQSCVRLSPAKMSTKKSTDVVEYVDKGSPFLPVIPNNQTCPLEDRLNNQERTIAFLLEQAFRIKEDICTCLQGAQGFRKEESLARKLLESHIQTITSIVKKLNQNIEILEDQIRIRDQAATGTNFAVQDLSIKQVQGVGDLRGRVARCDSSIVKLSGDIQFIRHEYRQLEKSVQELFSALETVSKNMDMKTLKSGFIPNSKGGGSVPPPARPLYFQFNLLSTNVYEEVENNQKWAENQFINYRKDHLCHMNECLKDLQEKLEKYEMKMAEKMLQLSRTLENYINCQKQEAEANKIKLLEKKLSNKMSQMEKRFWSELEKMQSDYQSGFKSIHDSLSSLQQIQKTKMDLEKYKVQKDLKKLQRKIVELQEV</sequence>
<reference evidence="8" key="1">
    <citation type="journal article" date="2013" name="Nat. Biotechnol.">
        <title>Chinese hamster genome sequenced from sorted chromosomes.</title>
        <authorList>
            <person name="Brinkrolf K."/>
            <person name="Rupp O."/>
            <person name="Laux H."/>
            <person name="Kollin F."/>
            <person name="Ernst W."/>
            <person name="Linke B."/>
            <person name="Kofler R."/>
            <person name="Romand S."/>
            <person name="Hesse F."/>
            <person name="Budach W.E."/>
            <person name="Galosy S."/>
            <person name="Muller D."/>
            <person name="Noll T."/>
            <person name="Wienberg J."/>
            <person name="Jostock T."/>
            <person name="Leonard M."/>
            <person name="Grillari J."/>
            <person name="Tauch A."/>
            <person name="Goesmann A."/>
            <person name="Helk B."/>
            <person name="Mott J.E."/>
            <person name="Puhler A."/>
            <person name="Borth N."/>
        </authorList>
    </citation>
    <scope>NUCLEOTIDE SEQUENCE [LARGE SCALE GENOMIC DNA]</scope>
    <source>
        <strain evidence="8">17A/GY</strain>
    </source>
</reference>
<dbReference type="AlphaFoldDB" id="A0A061IF18"/>
<accession>A0A061IF18</accession>
<feature type="coiled-coil region" evidence="6">
    <location>
        <begin position="327"/>
        <end position="354"/>
    </location>
</feature>
<proteinExistence type="inferred from homology"/>
<dbReference type="PANTHER" id="PTHR22420:SF5">
    <property type="entry name" value="PROTEIN FAM81B"/>
    <property type="match status" value="1"/>
</dbReference>
<evidence type="ECO:0000313" key="7">
    <source>
        <dbReference type="EMBL" id="ERE84793.1"/>
    </source>
</evidence>
<dbReference type="InterPro" id="IPR027417">
    <property type="entry name" value="P-loop_NTPase"/>
</dbReference>
<evidence type="ECO:0000256" key="2">
    <source>
        <dbReference type="ARBA" id="ARBA00022741"/>
    </source>
</evidence>
<keyword evidence="2" id="KW-0547">Nucleotide-binding</keyword>
<organism evidence="7 8">
    <name type="scientific">Cricetulus griseus</name>
    <name type="common">Chinese hamster</name>
    <name type="synonym">Cricetulus barabensis griseus</name>
    <dbReference type="NCBI Taxonomy" id="10029"/>
    <lineage>
        <taxon>Eukaryota</taxon>
        <taxon>Metazoa</taxon>
        <taxon>Chordata</taxon>
        <taxon>Craniata</taxon>
        <taxon>Vertebrata</taxon>
        <taxon>Euteleostomi</taxon>
        <taxon>Mammalia</taxon>
        <taxon>Eutheria</taxon>
        <taxon>Euarchontoglires</taxon>
        <taxon>Glires</taxon>
        <taxon>Rodentia</taxon>
        <taxon>Myomorpha</taxon>
        <taxon>Muroidea</taxon>
        <taxon>Cricetidae</taxon>
        <taxon>Cricetinae</taxon>
        <taxon>Cricetulus</taxon>
    </lineage>
</organism>
<dbReference type="GO" id="GO:0005524">
    <property type="term" value="F:ATP binding"/>
    <property type="evidence" value="ECO:0007669"/>
    <property type="project" value="InterPro"/>
</dbReference>
<dbReference type="Proteomes" id="UP000030759">
    <property type="component" value="Unassembled WGS sequence"/>
</dbReference>
<name>A0A061IF18_CRIGR</name>
<dbReference type="Gene3D" id="3.40.50.300">
    <property type="entry name" value="P-loop containing nucleotide triphosphate hydrolases"/>
    <property type="match status" value="1"/>
</dbReference>
<keyword evidence="3" id="KW-0418">Kinase</keyword>
<evidence type="ECO:0000256" key="4">
    <source>
        <dbReference type="ARBA" id="ARBA00023054"/>
    </source>
</evidence>
<keyword evidence="4 6" id="KW-0175">Coiled coil</keyword>
<keyword evidence="1 7" id="KW-0808">Transferase</keyword>
<dbReference type="PANTHER" id="PTHR22420">
    <property type="entry name" value="PROTEIN FAM81A"/>
    <property type="match status" value="1"/>
</dbReference>
<evidence type="ECO:0000313" key="8">
    <source>
        <dbReference type="Proteomes" id="UP000030759"/>
    </source>
</evidence>
<dbReference type="EMBL" id="KE667820">
    <property type="protein sequence ID" value="ERE84793.1"/>
    <property type="molecule type" value="Genomic_DNA"/>
</dbReference>
<comment type="similarity">
    <text evidence="5">Belongs to the FAM81 family.</text>
</comment>
<dbReference type="EC" id="2.7.4.3" evidence="7"/>
<feature type="coiled-coil region" evidence="6">
    <location>
        <begin position="489"/>
        <end position="547"/>
    </location>
</feature>
<dbReference type="PRINTS" id="PR00094">
    <property type="entry name" value="ADENYLTKNASE"/>
</dbReference>
<dbReference type="GO" id="GO:0004017">
    <property type="term" value="F:AMP kinase activity"/>
    <property type="evidence" value="ECO:0007669"/>
    <property type="project" value="UniProtKB-EC"/>
</dbReference>
<evidence type="ECO:0000256" key="6">
    <source>
        <dbReference type="SAM" id="Coils"/>
    </source>
</evidence>
<dbReference type="InterPro" id="IPR029619">
    <property type="entry name" value="FAM81"/>
</dbReference>
<dbReference type="SUPFAM" id="SSF52540">
    <property type="entry name" value="P-loop containing nucleoside triphosphate hydrolases"/>
    <property type="match status" value="1"/>
</dbReference>